<dbReference type="AlphaFoldDB" id="U4L8D2"/>
<reference evidence="1 2" key="1">
    <citation type="journal article" date="2013" name="PLoS Genet.">
        <title>The genome and development-dependent transcriptomes of Pyronema confluens: a window into fungal evolution.</title>
        <authorList>
            <person name="Traeger S."/>
            <person name="Altegoer F."/>
            <person name="Freitag M."/>
            <person name="Gabaldon T."/>
            <person name="Kempken F."/>
            <person name="Kumar A."/>
            <person name="Marcet-Houben M."/>
            <person name="Poggeler S."/>
            <person name="Stajich J.E."/>
            <person name="Nowrousian M."/>
        </authorList>
    </citation>
    <scope>NUCLEOTIDE SEQUENCE [LARGE SCALE GENOMIC DNA]</scope>
    <source>
        <strain evidence="2">CBS 100304</strain>
        <tissue evidence="1">Vegetative mycelium</tissue>
    </source>
</reference>
<keyword evidence="2" id="KW-1185">Reference proteome</keyword>
<accession>U4L8D2</accession>
<gene>
    <name evidence="1" type="ORF">PCON_05991</name>
</gene>
<organism evidence="1 2">
    <name type="scientific">Pyronema omphalodes (strain CBS 100304)</name>
    <name type="common">Pyronema confluens</name>
    <dbReference type="NCBI Taxonomy" id="1076935"/>
    <lineage>
        <taxon>Eukaryota</taxon>
        <taxon>Fungi</taxon>
        <taxon>Dikarya</taxon>
        <taxon>Ascomycota</taxon>
        <taxon>Pezizomycotina</taxon>
        <taxon>Pezizomycetes</taxon>
        <taxon>Pezizales</taxon>
        <taxon>Pyronemataceae</taxon>
        <taxon>Pyronema</taxon>
    </lineage>
</organism>
<dbReference type="EMBL" id="HF935288">
    <property type="protein sequence ID" value="CCX06404.1"/>
    <property type="molecule type" value="Genomic_DNA"/>
</dbReference>
<proteinExistence type="predicted"/>
<protein>
    <submittedName>
        <fullName evidence="1">Uncharacterized protein</fullName>
    </submittedName>
</protein>
<evidence type="ECO:0000313" key="1">
    <source>
        <dbReference type="EMBL" id="CCX06404.1"/>
    </source>
</evidence>
<evidence type="ECO:0000313" key="2">
    <source>
        <dbReference type="Proteomes" id="UP000018144"/>
    </source>
</evidence>
<sequence>MAVSRPGVEILLQPTFHLAFFRSTRCSHISMAVAFPERFDLPRNCGH</sequence>
<name>U4L8D2_PYROM</name>
<dbReference type="Proteomes" id="UP000018144">
    <property type="component" value="Unassembled WGS sequence"/>
</dbReference>